<dbReference type="InterPro" id="IPR027417">
    <property type="entry name" value="P-loop_NTPase"/>
</dbReference>
<dbReference type="OrthoDB" id="413460at2759"/>
<dbReference type="GO" id="GO:0006283">
    <property type="term" value="P:transcription-coupled nucleotide-excision repair"/>
    <property type="evidence" value="ECO:0007669"/>
    <property type="project" value="TreeGrafter"/>
</dbReference>
<evidence type="ECO:0000313" key="9">
    <source>
        <dbReference type="Proteomes" id="UP000481861"/>
    </source>
</evidence>
<feature type="region of interest" description="Disordered" evidence="5">
    <location>
        <begin position="224"/>
        <end position="348"/>
    </location>
</feature>
<dbReference type="PANTHER" id="PTHR45629">
    <property type="entry name" value="SNF2/RAD54 FAMILY MEMBER"/>
    <property type="match status" value="1"/>
</dbReference>
<name>A0A7C8I6L6_9PLEO</name>
<feature type="domain" description="Helicase ATP-binding" evidence="6">
    <location>
        <begin position="425"/>
        <end position="620"/>
    </location>
</feature>
<dbReference type="CDD" id="cd18000">
    <property type="entry name" value="DEXHc_ERCC6"/>
    <property type="match status" value="1"/>
</dbReference>
<dbReference type="SMART" id="SM00490">
    <property type="entry name" value="HELICc"/>
    <property type="match status" value="1"/>
</dbReference>
<evidence type="ECO:0000259" key="6">
    <source>
        <dbReference type="PROSITE" id="PS51192"/>
    </source>
</evidence>
<dbReference type="Pfam" id="PF00176">
    <property type="entry name" value="SNF2-rel_dom"/>
    <property type="match status" value="1"/>
</dbReference>
<keyword evidence="3" id="KW-0067">ATP-binding</keyword>
<dbReference type="InterPro" id="IPR014001">
    <property type="entry name" value="Helicase_ATP-bd"/>
</dbReference>
<reference evidence="8 9" key="1">
    <citation type="submission" date="2020-01" db="EMBL/GenBank/DDBJ databases">
        <authorList>
            <consortium name="DOE Joint Genome Institute"/>
            <person name="Haridas S."/>
            <person name="Albert R."/>
            <person name="Binder M."/>
            <person name="Bloem J."/>
            <person name="Labutti K."/>
            <person name="Salamov A."/>
            <person name="Andreopoulos B."/>
            <person name="Baker S.E."/>
            <person name="Barry K."/>
            <person name="Bills G."/>
            <person name="Bluhm B.H."/>
            <person name="Cannon C."/>
            <person name="Castanera R."/>
            <person name="Culley D.E."/>
            <person name="Daum C."/>
            <person name="Ezra D."/>
            <person name="Gonzalez J.B."/>
            <person name="Henrissat B."/>
            <person name="Kuo A."/>
            <person name="Liang C."/>
            <person name="Lipzen A."/>
            <person name="Lutzoni F."/>
            <person name="Magnuson J."/>
            <person name="Mondo S."/>
            <person name="Nolan M."/>
            <person name="Ohm R."/>
            <person name="Pangilinan J."/>
            <person name="Park H.-J.H."/>
            <person name="Ramirez L."/>
            <person name="Alfaro M."/>
            <person name="Sun H."/>
            <person name="Tritt A."/>
            <person name="Yoshinaga Y."/>
            <person name="Zwiers L.-H.L."/>
            <person name="Turgeon B.G."/>
            <person name="Goodwin S.B."/>
            <person name="Spatafora J.W."/>
            <person name="Crous P.W."/>
            <person name="Grigoriev I.V."/>
        </authorList>
    </citation>
    <scope>NUCLEOTIDE SEQUENCE [LARGE SCALE GENOMIC DNA]</scope>
    <source>
        <strain evidence="8 9">CBS 611.86</strain>
    </source>
</reference>
<feature type="region of interest" description="Disordered" evidence="5">
    <location>
        <begin position="1"/>
        <end position="31"/>
    </location>
</feature>
<dbReference type="EMBL" id="JAADJZ010000010">
    <property type="protein sequence ID" value="KAF2872049.1"/>
    <property type="molecule type" value="Genomic_DNA"/>
</dbReference>
<dbReference type="InterPro" id="IPR001650">
    <property type="entry name" value="Helicase_C-like"/>
</dbReference>
<dbReference type="Gene3D" id="3.40.50.10810">
    <property type="entry name" value="Tandem AAA-ATPase domain"/>
    <property type="match status" value="1"/>
</dbReference>
<evidence type="ECO:0000256" key="2">
    <source>
        <dbReference type="ARBA" id="ARBA00022801"/>
    </source>
</evidence>
<dbReference type="GO" id="GO:0005524">
    <property type="term" value="F:ATP binding"/>
    <property type="evidence" value="ECO:0007669"/>
    <property type="project" value="InterPro"/>
</dbReference>
<keyword evidence="4" id="KW-0175">Coiled coil</keyword>
<feature type="region of interest" description="Disordered" evidence="5">
    <location>
        <begin position="1076"/>
        <end position="1154"/>
    </location>
</feature>
<dbReference type="PROSITE" id="PS51192">
    <property type="entry name" value="HELICASE_ATP_BIND_1"/>
    <property type="match status" value="1"/>
</dbReference>
<dbReference type="GO" id="GO:0016787">
    <property type="term" value="F:hydrolase activity"/>
    <property type="evidence" value="ECO:0007669"/>
    <property type="project" value="UniProtKB-KW"/>
</dbReference>
<organism evidence="8 9">
    <name type="scientific">Massariosphaeria phaeospora</name>
    <dbReference type="NCBI Taxonomy" id="100035"/>
    <lineage>
        <taxon>Eukaryota</taxon>
        <taxon>Fungi</taxon>
        <taxon>Dikarya</taxon>
        <taxon>Ascomycota</taxon>
        <taxon>Pezizomycotina</taxon>
        <taxon>Dothideomycetes</taxon>
        <taxon>Pleosporomycetidae</taxon>
        <taxon>Pleosporales</taxon>
        <taxon>Pleosporales incertae sedis</taxon>
        <taxon>Massariosphaeria</taxon>
    </lineage>
</organism>
<feature type="compositionally biased region" description="Acidic residues" evidence="5">
    <location>
        <begin position="291"/>
        <end position="300"/>
    </location>
</feature>
<feature type="domain" description="Helicase C-terminal" evidence="7">
    <location>
        <begin position="759"/>
        <end position="919"/>
    </location>
</feature>
<evidence type="ECO:0000313" key="8">
    <source>
        <dbReference type="EMBL" id="KAF2872049.1"/>
    </source>
</evidence>
<dbReference type="InterPro" id="IPR038718">
    <property type="entry name" value="SNF2-like_sf"/>
</dbReference>
<proteinExistence type="predicted"/>
<feature type="coiled-coil region" evidence="4">
    <location>
        <begin position="88"/>
        <end position="152"/>
    </location>
</feature>
<dbReference type="Proteomes" id="UP000481861">
    <property type="component" value="Unassembled WGS sequence"/>
</dbReference>
<dbReference type="FunFam" id="3.40.50.10810:FF:000039">
    <property type="entry name" value="DNA repair protein Rhp26/Rad26"/>
    <property type="match status" value="1"/>
</dbReference>
<dbReference type="CDD" id="cd18793">
    <property type="entry name" value="SF2_C_SNF"/>
    <property type="match status" value="1"/>
</dbReference>
<gene>
    <name evidence="8" type="ORF">BDV95DRAFT_571285</name>
</gene>
<dbReference type="PANTHER" id="PTHR45629:SF7">
    <property type="entry name" value="DNA EXCISION REPAIR PROTEIN ERCC-6-RELATED"/>
    <property type="match status" value="1"/>
</dbReference>
<dbReference type="SMART" id="SM00487">
    <property type="entry name" value="DEXDc"/>
    <property type="match status" value="1"/>
</dbReference>
<dbReference type="Gene3D" id="3.40.50.300">
    <property type="entry name" value="P-loop containing nucleotide triphosphate hydrolases"/>
    <property type="match status" value="1"/>
</dbReference>
<keyword evidence="9" id="KW-1185">Reference proteome</keyword>
<keyword evidence="2" id="KW-0378">Hydrolase</keyword>
<dbReference type="GO" id="GO:0008094">
    <property type="term" value="F:ATP-dependent activity, acting on DNA"/>
    <property type="evidence" value="ECO:0007669"/>
    <property type="project" value="TreeGrafter"/>
</dbReference>
<dbReference type="InterPro" id="IPR000330">
    <property type="entry name" value="SNF2_N"/>
</dbReference>
<dbReference type="SUPFAM" id="SSF52540">
    <property type="entry name" value="P-loop containing nucleoside triphosphate hydrolases"/>
    <property type="match status" value="2"/>
</dbReference>
<protein>
    <submittedName>
        <fullName evidence="8">DNA repair and recombination protein RAD26</fullName>
    </submittedName>
</protein>
<dbReference type="AlphaFoldDB" id="A0A7C8I6L6"/>
<dbReference type="InterPro" id="IPR050496">
    <property type="entry name" value="SNF2_RAD54_helicase_repair"/>
</dbReference>
<evidence type="ECO:0000259" key="7">
    <source>
        <dbReference type="PROSITE" id="PS51194"/>
    </source>
</evidence>
<feature type="region of interest" description="Disordered" evidence="5">
    <location>
        <begin position="371"/>
        <end position="402"/>
    </location>
</feature>
<feature type="compositionally biased region" description="Polar residues" evidence="5">
    <location>
        <begin position="1135"/>
        <end position="1152"/>
    </location>
</feature>
<evidence type="ECO:0000256" key="3">
    <source>
        <dbReference type="ARBA" id="ARBA00022840"/>
    </source>
</evidence>
<dbReference type="InterPro" id="IPR049730">
    <property type="entry name" value="SNF2/RAD54-like_C"/>
</dbReference>
<keyword evidence="1" id="KW-0547">Nucleotide-binding</keyword>
<feature type="compositionally biased region" description="Low complexity" evidence="5">
    <location>
        <begin position="1114"/>
        <end position="1124"/>
    </location>
</feature>
<comment type="caution">
    <text evidence="8">The sequence shown here is derived from an EMBL/GenBank/DDBJ whole genome shotgun (WGS) entry which is preliminary data.</text>
</comment>
<dbReference type="Pfam" id="PF00271">
    <property type="entry name" value="Helicase_C"/>
    <property type="match status" value="1"/>
</dbReference>
<feature type="compositionally biased region" description="Polar residues" evidence="5">
    <location>
        <begin position="269"/>
        <end position="280"/>
    </location>
</feature>
<accession>A0A7C8I6L6</accession>
<feature type="compositionally biased region" description="Basic residues" evidence="5">
    <location>
        <begin position="320"/>
        <end position="332"/>
    </location>
</feature>
<sequence length="1232" mass="137186">MSTSQEGDTALASGPEATDVFAEKQENPLQGNLLQETSLQEKELDADIPPDADEETRLKFLTTGTRDQDDLERDIGRQADQLLTEQANERDKKRMEKVEAEVKRKQAAIQKMRNRLALPAVESVKIKIRGEVALNQKKIEDLDKELDSIQQRINDRHNVVGEGQPQDAGNGPLPNEGLRSFLIRTGKITPFAKLGQHEPGAGTLGEVMLDAEVENLVEEVANGPVSHRNLMKPGFRDVETEPQPTSLRSPPRPSKRRRLDLDTGDVGSRETSTAPENSASESDDAFAPGMTDEEPIESGETDGFSGDLTQDDEYETAAISRKRKAASKRSKNIKNDQPSQEIEDLTGVDDGKEKVYQSRIRSWTAARRSARQNQGEAVLDEENEEECYQPHPTEPDAELSGGFRIPGDIYPALFDYQKTGVQWLWELYSQNVGGIIGDEMGLGKTIQAISFVAGLHYSKLLTKPVIIVCPATVMKQWVNEFHRWWPALRVSILHTSGSGMLDTSKEDRMEREMELRDYGDYDNTLTSAGKAAKKIVEKVKRDGHVLVTTYSGLQTYAEFLIPTEWECAILDEGHKIRNPNTSITIHCKELRTPNRIILSGTPMQNNLTELWSLFDFVFPMRLGTLVNFRNQFEFPIKRGGYANASNLEFETAVQCAETLKDAVSPYLLQRFKVDVATDLPQKKEQVLFCKLTRQQRQAYENFLHSEDMKSISSGKRQMLFGVDYLRKVCNHPDLTEHKSLSKKASYDYGAPNKSGKMQVVKELLSLWVKGGHKTLLFAQHRIMLDILERFVSKMPGVNFRRMDGETPIKNRQNLVDEFNTNPDLHVFLLTTKVGGLGVNLTGANRVIIYDPDWNPSTDIQARERSWRLGQKREVEIYRLMSAGTIEEKIYHRQIFKQFLTNKVLKDPKQRQTFQMSDLHDLFTLGTENAEGETETGNLFRGSEVKFDEDKPNVNGKEKHAPSGGTTAAADLAALSGLAHAELFQAPVSDSEDTPNGQNGNEPRSDGRLMSTIFAKSGVQSVLEHDAIVNSTASGRKRKVQADPAFVQREAKRTAAIAAEQLRKAEQEARRAPIGVPTWTGVHGEAGRPRDPTPRAPPAARGGLSARGGRGGGSAATHGGPSSSAILSNLAARQGRASTPGSSHSASGTSTPTGFRGRQMLEMLRDYMTVHGGVVPTKMLVDHFDHYCRAAPGRSEEFKEMLKLIARLEKGSANRGRWVLKDEWRKERAPGQG</sequence>
<dbReference type="PROSITE" id="PS51194">
    <property type="entry name" value="HELICASE_CTER"/>
    <property type="match status" value="1"/>
</dbReference>
<feature type="region of interest" description="Disordered" evidence="5">
    <location>
        <begin position="986"/>
        <end position="1007"/>
    </location>
</feature>
<dbReference type="CDD" id="cd22254">
    <property type="entry name" value="CSB_WHD"/>
    <property type="match status" value="1"/>
</dbReference>
<evidence type="ECO:0000256" key="4">
    <source>
        <dbReference type="SAM" id="Coils"/>
    </source>
</evidence>
<dbReference type="GO" id="GO:0005634">
    <property type="term" value="C:nucleus"/>
    <property type="evidence" value="ECO:0007669"/>
    <property type="project" value="TreeGrafter"/>
</dbReference>
<evidence type="ECO:0000256" key="1">
    <source>
        <dbReference type="ARBA" id="ARBA00022741"/>
    </source>
</evidence>
<feature type="compositionally biased region" description="Acidic residues" evidence="5">
    <location>
        <begin position="378"/>
        <end position="387"/>
    </location>
</feature>
<feature type="compositionally biased region" description="Gly residues" evidence="5">
    <location>
        <begin position="1104"/>
        <end position="1113"/>
    </location>
</feature>
<evidence type="ECO:0000256" key="5">
    <source>
        <dbReference type="SAM" id="MobiDB-lite"/>
    </source>
</evidence>